<dbReference type="CDD" id="cd06261">
    <property type="entry name" value="TM_PBP2"/>
    <property type="match status" value="1"/>
</dbReference>
<dbReference type="PANTHER" id="PTHR30450">
    <property type="entry name" value="ABC TRANSPORTER PERMEASE"/>
    <property type="match status" value="1"/>
</dbReference>
<protein>
    <submittedName>
        <fullName evidence="10">DL-methionine transporter subunit membrane component protein of ABC superfamily</fullName>
    </submittedName>
</protein>
<dbReference type="PANTHER" id="PTHR30450:SF1">
    <property type="entry name" value="D-METHIONINE TRANSPORT SYSTEM PERMEASE PROTEIN METI-RELATED"/>
    <property type="match status" value="1"/>
</dbReference>
<keyword evidence="3 8" id="KW-0813">Transport</keyword>
<dbReference type="FunFam" id="1.10.3720.10:FF:000002">
    <property type="entry name" value="D-methionine ABC transporter permease MetI"/>
    <property type="match status" value="1"/>
</dbReference>
<evidence type="ECO:0000256" key="6">
    <source>
        <dbReference type="ARBA" id="ARBA00022989"/>
    </source>
</evidence>
<accession>A0A212J1T1</accession>
<evidence type="ECO:0000259" key="9">
    <source>
        <dbReference type="PROSITE" id="PS50928"/>
    </source>
</evidence>
<dbReference type="InterPro" id="IPR000515">
    <property type="entry name" value="MetI-like"/>
</dbReference>
<evidence type="ECO:0000256" key="8">
    <source>
        <dbReference type="RuleBase" id="RU363032"/>
    </source>
</evidence>
<feature type="transmembrane region" description="Helical" evidence="8">
    <location>
        <begin position="68"/>
        <end position="92"/>
    </location>
</feature>
<dbReference type="GO" id="GO:0048473">
    <property type="term" value="P:D-methionine transmembrane transport"/>
    <property type="evidence" value="ECO:0007669"/>
    <property type="project" value="TreeGrafter"/>
</dbReference>
<evidence type="ECO:0000256" key="1">
    <source>
        <dbReference type="ARBA" id="ARBA00004651"/>
    </source>
</evidence>
<dbReference type="InterPro" id="IPR051322">
    <property type="entry name" value="AA_ABC_Transporter_Permease"/>
</dbReference>
<dbReference type="RefSeq" id="WP_022658505.1">
    <property type="nucleotide sequence ID" value="NZ_CABSIF010000004.1"/>
</dbReference>
<comment type="subcellular location">
    <subcellularLocation>
        <location evidence="1 8">Cell membrane</location>
        <topology evidence="1 8">Multi-pass membrane protein</topology>
    </subcellularLocation>
</comment>
<feature type="transmembrane region" description="Helical" evidence="8">
    <location>
        <begin position="204"/>
        <end position="227"/>
    </location>
</feature>
<gene>
    <name evidence="10" type="primary">metI</name>
    <name evidence="10" type="ORF">KM92DES2_10394</name>
</gene>
<dbReference type="SUPFAM" id="SSF161098">
    <property type="entry name" value="MetI-like"/>
    <property type="match status" value="1"/>
</dbReference>
<evidence type="ECO:0000256" key="5">
    <source>
        <dbReference type="ARBA" id="ARBA00022692"/>
    </source>
</evidence>
<comment type="similarity">
    <text evidence="2">Belongs to the binding-protein-dependent transport system permease family. CysTW subfamily.</text>
</comment>
<dbReference type="AlphaFoldDB" id="A0A212J1T1"/>
<keyword evidence="7 8" id="KW-0472">Membrane</keyword>
<organism evidence="10">
    <name type="scientific">uncultured Desulfovibrio sp</name>
    <dbReference type="NCBI Taxonomy" id="167968"/>
    <lineage>
        <taxon>Bacteria</taxon>
        <taxon>Pseudomonadati</taxon>
        <taxon>Thermodesulfobacteriota</taxon>
        <taxon>Desulfovibrionia</taxon>
        <taxon>Desulfovibrionales</taxon>
        <taxon>Desulfovibrionaceae</taxon>
        <taxon>Desulfovibrio</taxon>
        <taxon>environmental samples</taxon>
    </lineage>
</organism>
<dbReference type="InterPro" id="IPR035906">
    <property type="entry name" value="MetI-like_sf"/>
</dbReference>
<keyword evidence="5 8" id="KW-0812">Transmembrane</keyword>
<dbReference type="GeneID" id="72383001"/>
<evidence type="ECO:0000313" key="10">
    <source>
        <dbReference type="EMBL" id="SBV93380.1"/>
    </source>
</evidence>
<dbReference type="PROSITE" id="PS50928">
    <property type="entry name" value="ABC_TM1"/>
    <property type="match status" value="1"/>
</dbReference>
<evidence type="ECO:0000256" key="4">
    <source>
        <dbReference type="ARBA" id="ARBA00022475"/>
    </source>
</evidence>
<evidence type="ECO:0000256" key="3">
    <source>
        <dbReference type="ARBA" id="ARBA00022448"/>
    </source>
</evidence>
<dbReference type="GO" id="GO:0005886">
    <property type="term" value="C:plasma membrane"/>
    <property type="evidence" value="ECO:0007669"/>
    <property type="project" value="UniProtKB-SubCell"/>
</dbReference>
<feature type="transmembrane region" description="Helical" evidence="8">
    <location>
        <begin position="98"/>
        <end position="121"/>
    </location>
</feature>
<reference evidence="10" key="1">
    <citation type="submission" date="2016-04" db="EMBL/GenBank/DDBJ databases">
        <authorList>
            <person name="Evans L.H."/>
            <person name="Alamgir A."/>
            <person name="Owens N."/>
            <person name="Weber N.D."/>
            <person name="Virtaneva K."/>
            <person name="Barbian K."/>
            <person name="Babar A."/>
            <person name="Rosenke K."/>
        </authorList>
    </citation>
    <scope>NUCLEOTIDE SEQUENCE</scope>
    <source>
        <strain evidence="10">92-2</strain>
    </source>
</reference>
<feature type="domain" description="ABC transmembrane type-1" evidence="9">
    <location>
        <begin position="29"/>
        <end position="223"/>
    </location>
</feature>
<keyword evidence="6 8" id="KW-1133">Transmembrane helix</keyword>
<dbReference type="Gene3D" id="1.10.3720.10">
    <property type="entry name" value="MetI-like"/>
    <property type="match status" value="1"/>
</dbReference>
<dbReference type="EMBL" id="FLUP01000001">
    <property type="protein sequence ID" value="SBV93380.1"/>
    <property type="molecule type" value="Genomic_DNA"/>
</dbReference>
<keyword evidence="4" id="KW-1003">Cell membrane</keyword>
<evidence type="ECO:0000256" key="7">
    <source>
        <dbReference type="ARBA" id="ARBA00023136"/>
    </source>
</evidence>
<evidence type="ECO:0000256" key="2">
    <source>
        <dbReference type="ARBA" id="ARBA00007069"/>
    </source>
</evidence>
<proteinExistence type="inferred from homology"/>
<feature type="transmembrane region" description="Helical" evidence="8">
    <location>
        <begin position="162"/>
        <end position="184"/>
    </location>
</feature>
<feature type="transmembrane region" description="Helical" evidence="8">
    <location>
        <begin position="36"/>
        <end position="56"/>
    </location>
</feature>
<sequence>MIENMSGLAAYYPLWERFLDKLPEIITATWETLDMVLLSTLFSLISGFLLAILMIVTNPIGLKPNRSVYQAVDFVVNLLRSFPFIILLIALIPFTRFVVGTSIGSAAAIVPLTIAAAPFVARLIETCFLEVDRGVIEAARSFGASNTQIIFRVLIPEALPSIVLNVAVIAITLLGYSAMAGTVGGGGLGDLAVKYGYNRFQVDIMVYSVIILCLLVLLIQGVCNFLYKILR</sequence>
<dbReference type="Pfam" id="PF00528">
    <property type="entry name" value="BPD_transp_1"/>
    <property type="match status" value="1"/>
</dbReference>
<name>A0A212J1T1_9BACT</name>